<dbReference type="Proteomes" id="UP000023152">
    <property type="component" value="Unassembled WGS sequence"/>
</dbReference>
<dbReference type="EMBL" id="ASPP01003049">
    <property type="protein sequence ID" value="ETO33902.1"/>
    <property type="molecule type" value="Genomic_DNA"/>
</dbReference>
<organism evidence="1 2">
    <name type="scientific">Reticulomyxa filosa</name>
    <dbReference type="NCBI Taxonomy" id="46433"/>
    <lineage>
        <taxon>Eukaryota</taxon>
        <taxon>Sar</taxon>
        <taxon>Rhizaria</taxon>
        <taxon>Retaria</taxon>
        <taxon>Foraminifera</taxon>
        <taxon>Monothalamids</taxon>
        <taxon>Reticulomyxidae</taxon>
        <taxon>Reticulomyxa</taxon>
    </lineage>
</organism>
<keyword evidence="2" id="KW-1185">Reference proteome</keyword>
<protein>
    <submittedName>
        <fullName evidence="1">Uncharacterized protein</fullName>
    </submittedName>
</protein>
<gene>
    <name evidence="1" type="ORF">RFI_03193</name>
</gene>
<name>X6P8E5_RETFI</name>
<dbReference type="AlphaFoldDB" id="X6P8E5"/>
<sequence length="648" mass="75556">MYCRVTLGSENIDCFVKDEFKCIVIVNKNVAYSPEMPIAFLNRFEKQLISYRTSLSSKMEPLISKIEDRLSQMFGVSFKQLTKLFYGFNDDTTPSALFSILAQKKDEQELTDIVGRNQIEELVVDEKMINAVVDLFKPLCNPEIILEIAIDQKGKFDDEKAGQKEFSSFNKVIELQRMESNKQIALILTDNSEFALSDQWGDATKKIESFKKSSDFEQTINHFFSSNNTTQDLLILQYVHDPKRVDHFMHIKYMLEHAHHQYYCCNEEEKKEVEQKLVVLLVHIKPFFKDTFPLIFSRKWKLTYVANLSLIEPIQLKTLCSQTISDVLESNLSDSRLHKAIRQAFEWLQFPVHKNGGGEIQKFFTSFEELVGFEECRKKLKTLAIWTLSLDCPFFERYENVIDRLLTMSCMNILSVFYENCYFQVFFNAVRKHSEYLIRLFVETAKDNSIVTIPRLTDVLHRLVSVKPDLHPVSIQYEAMFPWSHFFHNWCCSKLTSIVAIIERCNENENKCDYKYQHENGNDKKTRIKLENYHKIIQSSTLLGVLIDEGGNALKLLSKCDIEHCRMYLMDIIAAKYNLNQSHKAAVVANIMFFIISMHKWEVSVALIESILYFLSDIFAKYVDQLKCCQNNGGVVLELHTLKMNDNH</sequence>
<dbReference type="OrthoDB" id="2423195at2759"/>
<accession>X6P8E5</accession>
<evidence type="ECO:0000313" key="1">
    <source>
        <dbReference type="EMBL" id="ETO33902.1"/>
    </source>
</evidence>
<reference evidence="1 2" key="1">
    <citation type="journal article" date="2013" name="Curr. Biol.">
        <title>The Genome of the Foraminiferan Reticulomyxa filosa.</title>
        <authorList>
            <person name="Glockner G."/>
            <person name="Hulsmann N."/>
            <person name="Schleicher M."/>
            <person name="Noegel A.A."/>
            <person name="Eichinger L."/>
            <person name="Gallinger C."/>
            <person name="Pawlowski J."/>
            <person name="Sierra R."/>
            <person name="Euteneuer U."/>
            <person name="Pillet L."/>
            <person name="Moustafa A."/>
            <person name="Platzer M."/>
            <person name="Groth M."/>
            <person name="Szafranski K."/>
            <person name="Schliwa M."/>
        </authorList>
    </citation>
    <scope>NUCLEOTIDE SEQUENCE [LARGE SCALE GENOMIC DNA]</scope>
</reference>
<comment type="caution">
    <text evidence="1">The sequence shown here is derived from an EMBL/GenBank/DDBJ whole genome shotgun (WGS) entry which is preliminary data.</text>
</comment>
<proteinExistence type="predicted"/>
<evidence type="ECO:0000313" key="2">
    <source>
        <dbReference type="Proteomes" id="UP000023152"/>
    </source>
</evidence>